<dbReference type="OrthoDB" id="408293at2759"/>
<proteinExistence type="predicted"/>
<evidence type="ECO:0000256" key="1">
    <source>
        <dbReference type="SAM" id="Coils"/>
    </source>
</evidence>
<dbReference type="Proteomes" id="UP000186817">
    <property type="component" value="Unassembled WGS sequence"/>
</dbReference>
<feature type="coiled-coil region" evidence="1">
    <location>
        <begin position="122"/>
        <end position="252"/>
    </location>
</feature>
<dbReference type="EMBL" id="LSRX01000030">
    <property type="protein sequence ID" value="OLQ13314.1"/>
    <property type="molecule type" value="Genomic_DNA"/>
</dbReference>
<organism evidence="2 3">
    <name type="scientific">Symbiodinium microadriaticum</name>
    <name type="common">Dinoflagellate</name>
    <name type="synonym">Zooxanthella microadriatica</name>
    <dbReference type="NCBI Taxonomy" id="2951"/>
    <lineage>
        <taxon>Eukaryota</taxon>
        <taxon>Sar</taxon>
        <taxon>Alveolata</taxon>
        <taxon>Dinophyceae</taxon>
        <taxon>Suessiales</taxon>
        <taxon>Symbiodiniaceae</taxon>
        <taxon>Symbiodinium</taxon>
    </lineage>
</organism>
<sequence>MRPEAHSQMLKAALPPICAALCRAMAEQDFFEEPEALTEAGELLLAAAAVLPADLPSALTAGLGNVPLPNHSKALLEQHVQARAEWSQKGHWLEQLQQIVVEWQSERSVDKTVQEEVRRSQLQALEEQRERDEQIRLLLAAEVAKAREESRAAASEMLELMKQREESMTQRAMEMSATVERVMADAKNAEQQHRVEAETAMRKLEEQREAERLKFERELERRTKELERDKKRKELEMKAERKAEQVRSFRREQELKEEVLQMKLQARQVGEAMVRSLEEGDLMRPPSWPNFDPPCDSARSLPLPRSHSRLHEVPRLGVFALVFPQSSSGMARFLRLSTSLRAGTRSVRLEPSFPQRPKSPRRCLMAMAKSNSEAGADFVKNSKVGSASGFMVVAGSILAIPHKTGTKMKIQTAPRFNGASEYNDSFKEIPHCYASMDKKPLIPYSANATRSRLAVEDAPVPLKNASTIAFQDRFCVHNRRFVTTHKNYYTGEMPDMRSNPGMIADSTKLKRMLQEK</sequence>
<dbReference type="AlphaFoldDB" id="A0A1Q9F0S2"/>
<evidence type="ECO:0000313" key="2">
    <source>
        <dbReference type="EMBL" id="OLQ13314.1"/>
    </source>
</evidence>
<keyword evidence="3" id="KW-1185">Reference proteome</keyword>
<keyword evidence="1" id="KW-0175">Coiled coil</keyword>
<gene>
    <name evidence="2" type="ORF">AK812_SmicGene2716</name>
</gene>
<accession>A0A1Q9F0S2</accession>
<reference evidence="2 3" key="1">
    <citation type="submission" date="2016-02" db="EMBL/GenBank/DDBJ databases">
        <title>Genome analysis of coral dinoflagellate symbionts highlights evolutionary adaptations to a symbiotic lifestyle.</title>
        <authorList>
            <person name="Aranda M."/>
            <person name="Li Y."/>
            <person name="Liew Y.J."/>
            <person name="Baumgarten S."/>
            <person name="Simakov O."/>
            <person name="Wilson M."/>
            <person name="Piel J."/>
            <person name="Ashoor H."/>
            <person name="Bougouffa S."/>
            <person name="Bajic V.B."/>
            <person name="Ryu T."/>
            <person name="Ravasi T."/>
            <person name="Bayer T."/>
            <person name="Micklem G."/>
            <person name="Kim H."/>
            <person name="Bhak J."/>
            <person name="Lajeunesse T.C."/>
            <person name="Voolstra C.R."/>
        </authorList>
    </citation>
    <scope>NUCLEOTIDE SEQUENCE [LARGE SCALE GENOMIC DNA]</scope>
    <source>
        <strain evidence="2 3">CCMP2467</strain>
    </source>
</reference>
<name>A0A1Q9F0S2_SYMMI</name>
<comment type="caution">
    <text evidence="2">The sequence shown here is derived from an EMBL/GenBank/DDBJ whole genome shotgun (WGS) entry which is preliminary data.</text>
</comment>
<protein>
    <submittedName>
        <fullName evidence="2">Reticulocyte-binding protein 2-like a</fullName>
    </submittedName>
</protein>
<evidence type="ECO:0000313" key="3">
    <source>
        <dbReference type="Proteomes" id="UP000186817"/>
    </source>
</evidence>